<protein>
    <submittedName>
        <fullName evidence="2">Helix-turn-helix domain-containing protein</fullName>
    </submittedName>
</protein>
<feature type="domain" description="HTH cro/C1-type" evidence="1">
    <location>
        <begin position="41"/>
        <end position="64"/>
    </location>
</feature>
<accession>A0ABW6IKD1</accession>
<sequence length="70" mass="8142">MGLVRLRIREFANQRNWKLKEVSQRWGVVYSTLKTYARSPGMATVDLTAVMKIARVFDVTIEELVKVIEE</sequence>
<dbReference type="Pfam" id="PF13443">
    <property type="entry name" value="HTH_26"/>
    <property type="match status" value="1"/>
</dbReference>
<dbReference type="InterPro" id="IPR010982">
    <property type="entry name" value="Lambda_DNA-bd_dom_sf"/>
</dbReference>
<dbReference type="Proteomes" id="UP001600165">
    <property type="component" value="Unassembled WGS sequence"/>
</dbReference>
<dbReference type="SMART" id="SM00530">
    <property type="entry name" value="HTH_XRE"/>
    <property type="match status" value="1"/>
</dbReference>
<reference evidence="2 3" key="1">
    <citation type="submission" date="2024-10" db="EMBL/GenBank/DDBJ databases">
        <authorList>
            <person name="Ratan Roy A."/>
            <person name="Morales Sandoval P.H."/>
            <person name="De Los Santos Villalobos S."/>
            <person name="Chakraborty S."/>
            <person name="Mukherjee J."/>
        </authorList>
    </citation>
    <scope>NUCLEOTIDE SEQUENCE [LARGE SCALE GENOMIC DNA]</scope>
    <source>
        <strain evidence="2 3">S1</strain>
    </source>
</reference>
<proteinExistence type="predicted"/>
<dbReference type="PROSITE" id="PS50943">
    <property type="entry name" value="HTH_CROC1"/>
    <property type="match status" value="1"/>
</dbReference>
<evidence type="ECO:0000313" key="3">
    <source>
        <dbReference type="Proteomes" id="UP001600165"/>
    </source>
</evidence>
<name>A0ABW6IKD1_9CYAN</name>
<gene>
    <name evidence="2" type="ORF">ACFVKH_20680</name>
</gene>
<dbReference type="RefSeq" id="WP_377968314.1">
    <property type="nucleotide sequence ID" value="NZ_JBHZOL010000137.1"/>
</dbReference>
<dbReference type="Gene3D" id="1.10.260.40">
    <property type="entry name" value="lambda repressor-like DNA-binding domains"/>
    <property type="match status" value="1"/>
</dbReference>
<dbReference type="InterPro" id="IPR001387">
    <property type="entry name" value="Cro/C1-type_HTH"/>
</dbReference>
<keyword evidence="3" id="KW-1185">Reference proteome</keyword>
<organism evidence="2 3">
    <name type="scientific">Almyronema epifaneia S1</name>
    <dbReference type="NCBI Taxonomy" id="2991925"/>
    <lineage>
        <taxon>Bacteria</taxon>
        <taxon>Bacillati</taxon>
        <taxon>Cyanobacteriota</taxon>
        <taxon>Cyanophyceae</taxon>
        <taxon>Nodosilineales</taxon>
        <taxon>Nodosilineaceae</taxon>
        <taxon>Almyronema</taxon>
        <taxon>Almyronema epifaneia</taxon>
    </lineage>
</organism>
<evidence type="ECO:0000313" key="2">
    <source>
        <dbReference type="EMBL" id="MFE4108696.1"/>
    </source>
</evidence>
<evidence type="ECO:0000259" key="1">
    <source>
        <dbReference type="PROSITE" id="PS50943"/>
    </source>
</evidence>
<dbReference type="EMBL" id="JBHZOL010000137">
    <property type="protein sequence ID" value="MFE4108696.1"/>
    <property type="molecule type" value="Genomic_DNA"/>
</dbReference>
<dbReference type="SUPFAM" id="SSF47413">
    <property type="entry name" value="lambda repressor-like DNA-binding domains"/>
    <property type="match status" value="1"/>
</dbReference>
<dbReference type="CDD" id="cd00093">
    <property type="entry name" value="HTH_XRE"/>
    <property type="match status" value="1"/>
</dbReference>
<comment type="caution">
    <text evidence="2">The sequence shown here is derived from an EMBL/GenBank/DDBJ whole genome shotgun (WGS) entry which is preliminary data.</text>
</comment>